<dbReference type="GO" id="GO:0005886">
    <property type="term" value="C:plasma membrane"/>
    <property type="evidence" value="ECO:0007669"/>
    <property type="project" value="UniProtKB-SubCell"/>
</dbReference>
<dbReference type="PANTHER" id="PTHR13822:SF10">
    <property type="entry name" value="ATP SYNTHASE EPSILON CHAIN, CHLOROPLASTIC"/>
    <property type="match status" value="1"/>
</dbReference>
<dbReference type="CDD" id="cd12152">
    <property type="entry name" value="F1-ATPase_delta"/>
    <property type="match status" value="1"/>
</dbReference>
<feature type="domain" description="ATP synthase F1 complex delta/epsilon subunit N-terminal" evidence="8">
    <location>
        <begin position="7"/>
        <end position="83"/>
    </location>
</feature>
<sequence length="92" mass="9674">MADPLIVEIVELAKPLWDGEATQVIVRTTDGDLGILSGHVATAGVLVPGRVVIDPVNGERIEGRVDGGFVSVDGNRVTIVADHYEGPRTADD</sequence>
<reference evidence="9 10" key="1">
    <citation type="submission" date="2019-05" db="EMBL/GenBank/DDBJ databases">
        <title>Kocuria coralli sp. nov., a novel actinobacterium isolated from coral reef seawater.</title>
        <authorList>
            <person name="Li J."/>
        </authorList>
    </citation>
    <scope>NUCLEOTIDE SEQUENCE [LARGE SCALE GENOMIC DNA]</scope>
    <source>
        <strain evidence="9 10">SCSIO 13007</strain>
    </source>
</reference>
<keyword evidence="3" id="KW-0813">Transport</keyword>
<evidence type="ECO:0000256" key="7">
    <source>
        <dbReference type="ARBA" id="ARBA00023310"/>
    </source>
</evidence>
<organism evidence="9 10">
    <name type="scientific">Kocuria coralli</name>
    <dbReference type="NCBI Taxonomy" id="1461025"/>
    <lineage>
        <taxon>Bacteria</taxon>
        <taxon>Bacillati</taxon>
        <taxon>Actinomycetota</taxon>
        <taxon>Actinomycetes</taxon>
        <taxon>Micrococcales</taxon>
        <taxon>Micrococcaceae</taxon>
        <taxon>Kocuria</taxon>
    </lineage>
</organism>
<dbReference type="Proteomes" id="UP000325957">
    <property type="component" value="Unassembled WGS sequence"/>
</dbReference>
<dbReference type="GO" id="GO:0045259">
    <property type="term" value="C:proton-transporting ATP synthase complex"/>
    <property type="evidence" value="ECO:0007669"/>
    <property type="project" value="UniProtKB-KW"/>
</dbReference>
<comment type="similarity">
    <text evidence="2">Belongs to the ATPase epsilon chain family.</text>
</comment>
<comment type="subcellular location">
    <subcellularLocation>
        <location evidence="1">Cell membrane</location>
        <topology evidence="1">Peripheral membrane protein</topology>
    </subcellularLocation>
</comment>
<evidence type="ECO:0000256" key="2">
    <source>
        <dbReference type="ARBA" id="ARBA00005712"/>
    </source>
</evidence>
<dbReference type="Gene3D" id="2.60.15.10">
    <property type="entry name" value="F0F1 ATP synthase delta/epsilon subunit, N-terminal"/>
    <property type="match status" value="1"/>
</dbReference>
<protein>
    <submittedName>
        <fullName evidence="9">F0F1 ATP synthase subunit epsilon</fullName>
    </submittedName>
</protein>
<name>A0A5J5L205_9MICC</name>
<keyword evidence="4" id="KW-0406">Ion transport</keyword>
<evidence type="ECO:0000256" key="1">
    <source>
        <dbReference type="ARBA" id="ARBA00004202"/>
    </source>
</evidence>
<dbReference type="AlphaFoldDB" id="A0A5J5L205"/>
<dbReference type="GO" id="GO:0046933">
    <property type="term" value="F:proton-transporting ATP synthase activity, rotational mechanism"/>
    <property type="evidence" value="ECO:0007669"/>
    <property type="project" value="InterPro"/>
</dbReference>
<dbReference type="InterPro" id="IPR036771">
    <property type="entry name" value="ATPsynth_dsu/esu_N"/>
</dbReference>
<keyword evidence="7" id="KW-0066">ATP synthesis</keyword>
<dbReference type="EMBL" id="SZWF01000001">
    <property type="protein sequence ID" value="KAA9395660.1"/>
    <property type="molecule type" value="Genomic_DNA"/>
</dbReference>
<gene>
    <name evidence="9" type="ORF">FCK90_01185</name>
</gene>
<evidence type="ECO:0000256" key="4">
    <source>
        <dbReference type="ARBA" id="ARBA00023065"/>
    </source>
</evidence>
<dbReference type="Pfam" id="PF02823">
    <property type="entry name" value="ATP-synt_DE_N"/>
    <property type="match status" value="1"/>
</dbReference>
<evidence type="ECO:0000259" key="8">
    <source>
        <dbReference type="Pfam" id="PF02823"/>
    </source>
</evidence>
<dbReference type="NCBIfam" id="NF009977">
    <property type="entry name" value="PRK13442.1"/>
    <property type="match status" value="1"/>
</dbReference>
<evidence type="ECO:0000313" key="10">
    <source>
        <dbReference type="Proteomes" id="UP000325957"/>
    </source>
</evidence>
<accession>A0A5J5L205</accession>
<dbReference type="SUPFAM" id="SSF51344">
    <property type="entry name" value="Epsilon subunit of F1F0-ATP synthase N-terminal domain"/>
    <property type="match status" value="1"/>
</dbReference>
<dbReference type="PANTHER" id="PTHR13822">
    <property type="entry name" value="ATP SYNTHASE DELTA/EPSILON CHAIN"/>
    <property type="match status" value="1"/>
</dbReference>
<evidence type="ECO:0000256" key="3">
    <source>
        <dbReference type="ARBA" id="ARBA00022448"/>
    </source>
</evidence>
<comment type="caution">
    <text evidence="9">The sequence shown here is derived from an EMBL/GenBank/DDBJ whole genome shotgun (WGS) entry which is preliminary data.</text>
</comment>
<dbReference type="InterPro" id="IPR020546">
    <property type="entry name" value="ATP_synth_F1_dsu/esu_N"/>
</dbReference>
<dbReference type="InterPro" id="IPR001469">
    <property type="entry name" value="ATP_synth_F1_dsu/esu"/>
</dbReference>
<keyword evidence="5" id="KW-0472">Membrane</keyword>
<evidence type="ECO:0000256" key="5">
    <source>
        <dbReference type="ARBA" id="ARBA00023136"/>
    </source>
</evidence>
<evidence type="ECO:0000256" key="6">
    <source>
        <dbReference type="ARBA" id="ARBA00023196"/>
    </source>
</evidence>
<keyword evidence="6" id="KW-0139">CF(1)</keyword>
<keyword evidence="10" id="KW-1185">Reference proteome</keyword>
<dbReference type="OrthoDB" id="9791445at2"/>
<proteinExistence type="inferred from homology"/>
<evidence type="ECO:0000313" key="9">
    <source>
        <dbReference type="EMBL" id="KAA9395660.1"/>
    </source>
</evidence>
<dbReference type="RefSeq" id="WP_158032466.1">
    <property type="nucleotide sequence ID" value="NZ_ML708610.1"/>
</dbReference>